<dbReference type="Pfam" id="PF00440">
    <property type="entry name" value="TetR_N"/>
    <property type="match status" value="1"/>
</dbReference>
<keyword evidence="8" id="KW-1185">Reference proteome</keyword>
<feature type="compositionally biased region" description="Polar residues" evidence="5">
    <location>
        <begin position="120"/>
        <end position="132"/>
    </location>
</feature>
<dbReference type="GO" id="GO:0000976">
    <property type="term" value="F:transcription cis-regulatory region binding"/>
    <property type="evidence" value="ECO:0007669"/>
    <property type="project" value="TreeGrafter"/>
</dbReference>
<dbReference type="Pfam" id="PF02909">
    <property type="entry name" value="TetR_C_1"/>
    <property type="match status" value="1"/>
</dbReference>
<dbReference type="InterPro" id="IPR009057">
    <property type="entry name" value="Homeodomain-like_sf"/>
</dbReference>
<feature type="region of interest" description="Disordered" evidence="5">
    <location>
        <begin position="80"/>
        <end position="134"/>
    </location>
</feature>
<evidence type="ECO:0000256" key="2">
    <source>
        <dbReference type="ARBA" id="ARBA00023125"/>
    </source>
</evidence>
<evidence type="ECO:0000313" key="8">
    <source>
        <dbReference type="Proteomes" id="UP000322159"/>
    </source>
</evidence>
<dbReference type="AlphaFoldDB" id="A0A5C1YBH4"/>
<evidence type="ECO:0000259" key="6">
    <source>
        <dbReference type="PROSITE" id="PS50977"/>
    </source>
</evidence>
<dbReference type="Proteomes" id="UP000322159">
    <property type="component" value="Chromosome"/>
</dbReference>
<gene>
    <name evidence="7" type="ORF">FLP23_09630</name>
</gene>
<feature type="compositionally biased region" description="Low complexity" evidence="5">
    <location>
        <begin position="86"/>
        <end position="101"/>
    </location>
</feature>
<dbReference type="Gene3D" id="1.10.357.10">
    <property type="entry name" value="Tetracycline Repressor, domain 2"/>
    <property type="match status" value="1"/>
</dbReference>
<organism evidence="7 8">
    <name type="scientific">Protaetiibacter larvae</name>
    <dbReference type="NCBI Taxonomy" id="2592654"/>
    <lineage>
        <taxon>Bacteria</taxon>
        <taxon>Bacillati</taxon>
        <taxon>Actinomycetota</taxon>
        <taxon>Actinomycetes</taxon>
        <taxon>Micrococcales</taxon>
        <taxon>Microbacteriaceae</taxon>
        <taxon>Protaetiibacter</taxon>
    </lineage>
</organism>
<dbReference type="PANTHER" id="PTHR30055">
    <property type="entry name" value="HTH-TYPE TRANSCRIPTIONAL REGULATOR RUTR"/>
    <property type="match status" value="1"/>
</dbReference>
<name>A0A5C1YBH4_9MICO</name>
<proteinExistence type="predicted"/>
<dbReference type="SUPFAM" id="SSF48498">
    <property type="entry name" value="Tetracyclin repressor-like, C-terminal domain"/>
    <property type="match status" value="1"/>
</dbReference>
<dbReference type="KEGG" id="lyk:FLP23_09630"/>
<dbReference type="InterPro" id="IPR036271">
    <property type="entry name" value="Tet_transcr_reg_TetR-rel_C_sf"/>
</dbReference>
<evidence type="ECO:0000256" key="3">
    <source>
        <dbReference type="ARBA" id="ARBA00023163"/>
    </source>
</evidence>
<sequence>MRLTPQAMTQPSVVMASHRSRPVGGWANSCAAPSASPATAAASRVAAGESGSDFATMMATSVPMPRPMALAIVQRSSGRRSAQACAAPTPRPTTAPAARPTMAEVTGPKIQKAMRPPSGAESQSTIHGTTPRSFPGVGFMRATITYMVRYSNDDSRSPRPRRPRNSLSVAEITSAAREVLIEKGLEGFTIRAVAERLGAGPMALYTHVASKDELLDLVLDGLLGELVARDDPSRPWDEVVVEAALRLLAHLRAHPWAVTALFARPDPGRGATAAGELYLAAALRGGLDARQAVELFTGLLAFVYGAAGFLAPAARPGSQRRTEVADRIRAAPAEHFPATVAVADELADYGSDAQLRSIVESLVRGVAAGDARRS</sequence>
<dbReference type="InterPro" id="IPR050109">
    <property type="entry name" value="HTH-type_TetR-like_transc_reg"/>
</dbReference>
<evidence type="ECO:0000256" key="5">
    <source>
        <dbReference type="SAM" id="MobiDB-lite"/>
    </source>
</evidence>
<dbReference type="PRINTS" id="PR00455">
    <property type="entry name" value="HTHTETR"/>
</dbReference>
<accession>A0A5C1YBH4</accession>
<dbReference type="SUPFAM" id="SSF46689">
    <property type="entry name" value="Homeodomain-like"/>
    <property type="match status" value="1"/>
</dbReference>
<dbReference type="GO" id="GO:0045892">
    <property type="term" value="P:negative regulation of DNA-templated transcription"/>
    <property type="evidence" value="ECO:0007669"/>
    <property type="project" value="InterPro"/>
</dbReference>
<evidence type="ECO:0000313" key="7">
    <source>
        <dbReference type="EMBL" id="QEO10242.1"/>
    </source>
</evidence>
<reference evidence="7 8" key="1">
    <citation type="submission" date="2019-09" db="EMBL/GenBank/DDBJ databases">
        <title>Genome sequencing of strain KACC 19322.</title>
        <authorList>
            <person name="Heo J."/>
            <person name="Kim S.-J."/>
            <person name="Kim J.-S."/>
            <person name="Hong S.-B."/>
            <person name="Kwon S.-W."/>
        </authorList>
    </citation>
    <scope>NUCLEOTIDE SEQUENCE [LARGE SCALE GENOMIC DNA]</scope>
    <source>
        <strain evidence="7 8">KACC 19322</strain>
    </source>
</reference>
<keyword evidence="2 4" id="KW-0238">DNA-binding</keyword>
<protein>
    <submittedName>
        <fullName evidence="7">TetR family transcriptional regulator</fullName>
    </submittedName>
</protein>
<feature type="domain" description="HTH tetR-type" evidence="6">
    <location>
        <begin position="166"/>
        <end position="226"/>
    </location>
</feature>
<dbReference type="EMBL" id="CP043504">
    <property type="protein sequence ID" value="QEO10242.1"/>
    <property type="molecule type" value="Genomic_DNA"/>
</dbReference>
<evidence type="ECO:0000256" key="1">
    <source>
        <dbReference type="ARBA" id="ARBA00023015"/>
    </source>
</evidence>
<evidence type="ECO:0000256" key="4">
    <source>
        <dbReference type="PROSITE-ProRule" id="PRU00335"/>
    </source>
</evidence>
<dbReference type="InterPro" id="IPR004111">
    <property type="entry name" value="Repressor_TetR_C"/>
</dbReference>
<dbReference type="GO" id="GO:0003700">
    <property type="term" value="F:DNA-binding transcription factor activity"/>
    <property type="evidence" value="ECO:0007669"/>
    <property type="project" value="TreeGrafter"/>
</dbReference>
<keyword evidence="3" id="KW-0804">Transcription</keyword>
<keyword evidence="1" id="KW-0805">Transcription regulation</keyword>
<dbReference type="PANTHER" id="PTHR30055:SF151">
    <property type="entry name" value="TRANSCRIPTIONAL REGULATORY PROTEIN"/>
    <property type="match status" value="1"/>
</dbReference>
<dbReference type="OrthoDB" id="71867at2"/>
<feature type="DNA-binding region" description="H-T-H motif" evidence="4">
    <location>
        <begin position="189"/>
        <end position="208"/>
    </location>
</feature>
<dbReference type="InterPro" id="IPR001647">
    <property type="entry name" value="HTH_TetR"/>
</dbReference>
<dbReference type="PROSITE" id="PS50977">
    <property type="entry name" value="HTH_TETR_2"/>
    <property type="match status" value="1"/>
</dbReference>